<dbReference type="SUPFAM" id="SSF55021">
    <property type="entry name" value="ACT-like"/>
    <property type="match status" value="1"/>
</dbReference>
<evidence type="ECO:0000313" key="3">
    <source>
        <dbReference type="Proteomes" id="UP001432128"/>
    </source>
</evidence>
<organism evidence="2 3">
    <name type="scientific">Williamsia herbipolensis</name>
    <dbReference type="NCBI Taxonomy" id="1603258"/>
    <lineage>
        <taxon>Bacteria</taxon>
        <taxon>Bacillati</taxon>
        <taxon>Actinomycetota</taxon>
        <taxon>Actinomycetes</taxon>
        <taxon>Mycobacteriales</taxon>
        <taxon>Nocardiaceae</taxon>
        <taxon>Williamsia</taxon>
    </lineage>
</organism>
<name>A0AAU4JZ38_9NOCA</name>
<gene>
    <name evidence="2" type="ORF">OG579_15150</name>
</gene>
<reference evidence="2 3" key="1">
    <citation type="submission" date="2022-10" db="EMBL/GenBank/DDBJ databases">
        <title>The complete genomes of actinobacterial strains from the NBC collection.</title>
        <authorList>
            <person name="Joergensen T.S."/>
            <person name="Alvarez Arevalo M."/>
            <person name="Sterndorff E.B."/>
            <person name="Faurdal D."/>
            <person name="Vuksanovic O."/>
            <person name="Mourched A.-S."/>
            <person name="Charusanti P."/>
            <person name="Shaw S."/>
            <person name="Blin K."/>
            <person name="Weber T."/>
        </authorList>
    </citation>
    <scope>NUCLEOTIDE SEQUENCE [LARGE SCALE GENOMIC DNA]</scope>
    <source>
        <strain evidence="2 3">NBC_00319</strain>
    </source>
</reference>
<dbReference type="EMBL" id="CP108021">
    <property type="protein sequence ID" value="WUM19054.1"/>
    <property type="molecule type" value="Genomic_DNA"/>
</dbReference>
<keyword evidence="3" id="KW-1185">Reference proteome</keyword>
<dbReference type="KEGG" id="whr:OG579_15150"/>
<accession>A0AAU4JZ38</accession>
<dbReference type="InterPro" id="IPR045865">
    <property type="entry name" value="ACT-like_dom_sf"/>
</dbReference>
<evidence type="ECO:0000259" key="1">
    <source>
        <dbReference type="Pfam" id="PF13840"/>
    </source>
</evidence>
<sequence length="67" mass="6894">MAFYTEGTIAFGTTGVVTAMTAPLADIGCPVFVISTFDGDLVLVPASRRDDAVTALTDAGHRISTTS</sequence>
<evidence type="ECO:0000313" key="2">
    <source>
        <dbReference type="EMBL" id="WUM19054.1"/>
    </source>
</evidence>
<feature type="domain" description="CASTOR ACT" evidence="1">
    <location>
        <begin position="5"/>
        <end position="58"/>
    </location>
</feature>
<dbReference type="Pfam" id="PF13840">
    <property type="entry name" value="ACT_7"/>
    <property type="match status" value="1"/>
</dbReference>
<dbReference type="Gene3D" id="3.30.2130.10">
    <property type="entry name" value="VC0802-like"/>
    <property type="match status" value="1"/>
</dbReference>
<protein>
    <submittedName>
        <fullName evidence="2">ACT domain-containing protein</fullName>
    </submittedName>
</protein>
<dbReference type="InterPro" id="IPR027795">
    <property type="entry name" value="CASTOR_ACT_dom"/>
</dbReference>
<dbReference type="AlphaFoldDB" id="A0AAU4JZ38"/>
<dbReference type="Proteomes" id="UP001432128">
    <property type="component" value="Chromosome"/>
</dbReference>
<proteinExistence type="predicted"/>
<dbReference type="RefSeq" id="WP_328856620.1">
    <property type="nucleotide sequence ID" value="NZ_CP108021.1"/>
</dbReference>